<dbReference type="InterPro" id="IPR049401">
    <property type="entry name" value="DZF_dom_N"/>
</dbReference>
<comment type="subcellular location">
    <subcellularLocation>
        <location evidence="1">Cytoplasm</location>
    </subcellularLocation>
</comment>
<evidence type="ECO:0000256" key="2">
    <source>
        <dbReference type="ARBA" id="ARBA00022490"/>
    </source>
</evidence>
<proteinExistence type="predicted"/>
<keyword evidence="2" id="KW-0963">Cytoplasm</keyword>
<accession>A0AAV7QPZ5</accession>
<gene>
    <name evidence="9" type="ORF">NDU88_008467</name>
</gene>
<dbReference type="GO" id="GO:0003727">
    <property type="term" value="F:single-stranded RNA binding"/>
    <property type="evidence" value="ECO:0007669"/>
    <property type="project" value="TreeGrafter"/>
</dbReference>
<dbReference type="Pfam" id="PF20965">
    <property type="entry name" value="DZF_C"/>
    <property type="match status" value="1"/>
</dbReference>
<dbReference type="SUPFAM" id="SSF54768">
    <property type="entry name" value="dsRNA-binding domain-like"/>
    <property type="match status" value="2"/>
</dbReference>
<reference evidence="9" key="1">
    <citation type="journal article" date="2022" name="bioRxiv">
        <title>Sequencing and chromosome-scale assembly of the giantPleurodeles waltlgenome.</title>
        <authorList>
            <person name="Brown T."/>
            <person name="Elewa A."/>
            <person name="Iarovenko S."/>
            <person name="Subramanian E."/>
            <person name="Araus A.J."/>
            <person name="Petzold A."/>
            <person name="Susuki M."/>
            <person name="Suzuki K.-i.T."/>
            <person name="Hayashi T."/>
            <person name="Toyoda A."/>
            <person name="Oliveira C."/>
            <person name="Osipova E."/>
            <person name="Leigh N.D."/>
            <person name="Simon A."/>
            <person name="Yun M.H."/>
        </authorList>
    </citation>
    <scope>NUCLEOTIDE SEQUENCE</scope>
    <source>
        <strain evidence="9">20211129_DDA</strain>
        <tissue evidence="9">Liver</tissue>
    </source>
</reference>
<dbReference type="Pfam" id="PF00035">
    <property type="entry name" value="dsrm"/>
    <property type="match status" value="1"/>
</dbReference>
<dbReference type="SMART" id="SM00358">
    <property type="entry name" value="DSRM"/>
    <property type="match status" value="2"/>
</dbReference>
<evidence type="ECO:0000259" key="8">
    <source>
        <dbReference type="PROSITE" id="PS51703"/>
    </source>
</evidence>
<evidence type="ECO:0000313" key="9">
    <source>
        <dbReference type="EMBL" id="KAJ1142140.1"/>
    </source>
</evidence>
<keyword evidence="3" id="KW-0677">Repeat</keyword>
<dbReference type="Gene3D" id="1.10.1410.40">
    <property type="match status" value="1"/>
</dbReference>
<protein>
    <submittedName>
        <fullName evidence="9">Uncharacterized protein</fullName>
    </submittedName>
</protein>
<name>A0AAV7QPZ5_PLEWA</name>
<dbReference type="SMART" id="SM00572">
    <property type="entry name" value="DZF"/>
    <property type="match status" value="1"/>
</dbReference>
<feature type="domain" description="DZF" evidence="8">
    <location>
        <begin position="1"/>
        <end position="375"/>
    </location>
</feature>
<keyword evidence="4" id="KW-0238">DNA-binding</keyword>
<feature type="region of interest" description="Disordered" evidence="6">
    <location>
        <begin position="371"/>
        <end position="392"/>
    </location>
</feature>
<dbReference type="EMBL" id="JANPWB010000010">
    <property type="protein sequence ID" value="KAJ1142140.1"/>
    <property type="molecule type" value="Genomic_DNA"/>
</dbReference>
<sequence>MFMRLSRYVLQRHSEIYPTKETLGAVQDMLCNLEQALQAVSDCINEGDRATHGVEEIEPILRENIPGSAAEGPSKNINGALQGVTRVDLAAKGLLLKGDRVLNMVLHCRDTPTVTLLKAVADGLAVQLATISEERYEIMQRVSEAVITIQNIKEPTLTVIMRMTSSAVEEDNENISERSLPFVNKSDDALDVEKCLTALRFYRRTRWFQTNACELNSCVLLIRVLRDLCHCFPVWSPLGGWPLELLCEKSIRTVGRQMGAGEALRSVMEVLASGLLLADGPGIYDPCEKEATDSTAHLKPQQREDITRSAQHTLRCIAFNKIYKVLMMDAGLLKKHKTQKRKHQAIISYMDQLPAATVFVFDSVKHLRTEDKEDEDMPAAKRGKWKSMSRAPRRSNALMKLHQLRSHLKYKIVSQKGLLYSPSFPESTEIGEKTYMGTAHSKQSAKFNLAMQYFNAERLPVDSNHLASLGHPKHRVKAFLTKNGKNPVLELNQIRRGLKYRLNSESAGSLDNVFVMKVEVDWQNFKSRCSSKKMAKAYAALAALSSSNEDASDSQFGTETPKFAFRKEMGEEQGLRLDTDMRGEDASFSVDWLYRMWYLKLKGTINF</sequence>
<keyword evidence="5" id="KW-0694">RNA-binding</keyword>
<dbReference type="InterPro" id="IPR006561">
    <property type="entry name" value="DZF_dom"/>
</dbReference>
<dbReference type="PANTHER" id="PTHR45762:SF4">
    <property type="entry name" value="INTERLEUKIN ENHANCER-BINDING FACTOR 3"/>
    <property type="match status" value="1"/>
</dbReference>
<keyword evidence="10" id="KW-1185">Reference proteome</keyword>
<dbReference type="PROSITE" id="PS51703">
    <property type="entry name" value="DZF"/>
    <property type="match status" value="1"/>
</dbReference>
<dbReference type="GO" id="GO:0071011">
    <property type="term" value="C:precatalytic spliceosome"/>
    <property type="evidence" value="ECO:0007669"/>
    <property type="project" value="TreeGrafter"/>
</dbReference>
<dbReference type="InterPro" id="IPR049402">
    <property type="entry name" value="DZF_dom_C"/>
</dbReference>
<evidence type="ECO:0000256" key="3">
    <source>
        <dbReference type="ARBA" id="ARBA00022737"/>
    </source>
</evidence>
<dbReference type="GO" id="GO:0003677">
    <property type="term" value="F:DNA binding"/>
    <property type="evidence" value="ECO:0007669"/>
    <property type="project" value="UniProtKB-KW"/>
</dbReference>
<dbReference type="GO" id="GO:0003725">
    <property type="term" value="F:double-stranded RNA binding"/>
    <property type="evidence" value="ECO:0007669"/>
    <property type="project" value="TreeGrafter"/>
</dbReference>
<comment type="caution">
    <text evidence="9">The sequence shown here is derived from an EMBL/GenBank/DDBJ whole genome shotgun (WGS) entry which is preliminary data.</text>
</comment>
<dbReference type="Gene3D" id="3.30.160.20">
    <property type="match status" value="2"/>
</dbReference>
<evidence type="ECO:0000256" key="4">
    <source>
        <dbReference type="ARBA" id="ARBA00023125"/>
    </source>
</evidence>
<dbReference type="Pfam" id="PF07528">
    <property type="entry name" value="DZF_N"/>
    <property type="match status" value="1"/>
</dbReference>
<evidence type="ECO:0000256" key="6">
    <source>
        <dbReference type="SAM" id="MobiDB-lite"/>
    </source>
</evidence>
<feature type="compositionally biased region" description="Basic residues" evidence="6">
    <location>
        <begin position="381"/>
        <end position="392"/>
    </location>
</feature>
<evidence type="ECO:0000313" key="10">
    <source>
        <dbReference type="Proteomes" id="UP001066276"/>
    </source>
</evidence>
<dbReference type="FunFam" id="1.10.1410.40:FF:000001">
    <property type="entry name" value="interleukin enhancer-binding factor 3 isoform X1"/>
    <property type="match status" value="1"/>
</dbReference>
<dbReference type="PANTHER" id="PTHR45762">
    <property type="entry name" value="ZINC FINGER RNA-BINDING PROTEIN"/>
    <property type="match status" value="1"/>
</dbReference>
<evidence type="ECO:0000256" key="5">
    <source>
        <dbReference type="PROSITE-ProRule" id="PRU00266"/>
    </source>
</evidence>
<dbReference type="AlphaFoldDB" id="A0AAV7QPZ5"/>
<dbReference type="GO" id="GO:0005737">
    <property type="term" value="C:cytoplasm"/>
    <property type="evidence" value="ECO:0007669"/>
    <property type="project" value="UniProtKB-SubCell"/>
</dbReference>
<dbReference type="Proteomes" id="UP001066276">
    <property type="component" value="Chromosome 6"/>
</dbReference>
<organism evidence="9 10">
    <name type="scientific">Pleurodeles waltl</name>
    <name type="common">Iberian ribbed newt</name>
    <dbReference type="NCBI Taxonomy" id="8319"/>
    <lineage>
        <taxon>Eukaryota</taxon>
        <taxon>Metazoa</taxon>
        <taxon>Chordata</taxon>
        <taxon>Craniata</taxon>
        <taxon>Vertebrata</taxon>
        <taxon>Euteleostomi</taxon>
        <taxon>Amphibia</taxon>
        <taxon>Batrachia</taxon>
        <taxon>Caudata</taxon>
        <taxon>Salamandroidea</taxon>
        <taxon>Salamandridae</taxon>
        <taxon>Pleurodelinae</taxon>
        <taxon>Pleurodeles</taxon>
    </lineage>
</organism>
<feature type="domain" description="DRBM" evidence="7">
    <location>
        <begin position="483"/>
        <end position="549"/>
    </location>
</feature>
<dbReference type="InterPro" id="IPR043519">
    <property type="entry name" value="NT_sf"/>
</dbReference>
<feature type="domain" description="DRBM" evidence="7">
    <location>
        <begin position="393"/>
        <end position="459"/>
    </location>
</feature>
<dbReference type="PROSITE" id="PS50137">
    <property type="entry name" value="DS_RBD"/>
    <property type="match status" value="2"/>
</dbReference>
<dbReference type="Gene3D" id="3.30.460.10">
    <property type="entry name" value="Beta Polymerase, domain 2"/>
    <property type="match status" value="1"/>
</dbReference>
<evidence type="ECO:0000259" key="7">
    <source>
        <dbReference type="PROSITE" id="PS50137"/>
    </source>
</evidence>
<evidence type="ECO:0000256" key="1">
    <source>
        <dbReference type="ARBA" id="ARBA00004496"/>
    </source>
</evidence>
<dbReference type="InterPro" id="IPR014720">
    <property type="entry name" value="dsRBD_dom"/>
</dbReference>